<dbReference type="Proteomes" id="UP000679126">
    <property type="component" value="Unassembled WGS sequence"/>
</dbReference>
<dbReference type="RefSeq" id="WP_209146234.1">
    <property type="nucleotide sequence ID" value="NZ_JAGHKP010000002.1"/>
</dbReference>
<organism evidence="1 2">
    <name type="scientific">Chitinophaga chungangae</name>
    <dbReference type="NCBI Taxonomy" id="2821488"/>
    <lineage>
        <taxon>Bacteria</taxon>
        <taxon>Pseudomonadati</taxon>
        <taxon>Bacteroidota</taxon>
        <taxon>Chitinophagia</taxon>
        <taxon>Chitinophagales</taxon>
        <taxon>Chitinophagaceae</taxon>
        <taxon>Chitinophaga</taxon>
    </lineage>
</organism>
<sequence length="226" mass="26022">MKIKHYAVFNNESEKLNWERLRNDATESSYFLPYTKEEYLKKVDTAAPSDMTAIIIREIKKTGCDHLFSLGSGVAAQEYQIKKFSDLRVVVSDYNPSVLRLKSFGVFDDAVMLDAFKDKIPVDKDCIMLFPRIDTEFDDEALRSLFEKCAGLGIKHICFIPAQLLDFSVVVSEIKVMLLSVLKRKKRVFCGYSRTKAAFNKIWGDFYRISGEFNPGKEFFFLQAIK</sequence>
<evidence type="ECO:0000313" key="1">
    <source>
        <dbReference type="EMBL" id="MBO9153266.1"/>
    </source>
</evidence>
<evidence type="ECO:0000313" key="2">
    <source>
        <dbReference type="Proteomes" id="UP000679126"/>
    </source>
</evidence>
<protein>
    <submittedName>
        <fullName evidence="1">Uncharacterized protein</fullName>
    </submittedName>
</protein>
<dbReference type="EMBL" id="JAGHKP010000002">
    <property type="protein sequence ID" value="MBO9153266.1"/>
    <property type="molecule type" value="Genomic_DNA"/>
</dbReference>
<comment type="caution">
    <text evidence="1">The sequence shown here is derived from an EMBL/GenBank/DDBJ whole genome shotgun (WGS) entry which is preliminary data.</text>
</comment>
<gene>
    <name evidence="1" type="ORF">J7I43_13645</name>
</gene>
<name>A0ABS3YF16_9BACT</name>
<proteinExistence type="predicted"/>
<keyword evidence="2" id="KW-1185">Reference proteome</keyword>
<reference evidence="2" key="1">
    <citation type="submission" date="2021-03" db="EMBL/GenBank/DDBJ databases">
        <title>Assistant Professor.</title>
        <authorList>
            <person name="Huq M.A."/>
        </authorList>
    </citation>
    <scope>NUCLEOTIDE SEQUENCE [LARGE SCALE GENOMIC DNA]</scope>
    <source>
        <strain evidence="2">MAH-28</strain>
    </source>
</reference>
<accession>A0ABS3YF16</accession>